<sequence length="141" mass="16492">MFKFIWLEGNDDLKDAYEIRNQVFVIEQNVPKEIEKDSKDKISKHIVIYEENFPIATGRIVVENSSCSFGRISIIKKYRGKGIGLYLVENMIKEATKIGIKEIYIHAQKYAEEFYKKLNFKSFGEVFYEGGIEHINMVLKL</sequence>
<dbReference type="PROSITE" id="PS51186">
    <property type="entry name" value="GNAT"/>
    <property type="match status" value="1"/>
</dbReference>
<dbReference type="InterPro" id="IPR016181">
    <property type="entry name" value="Acyl_CoA_acyltransferase"/>
</dbReference>
<dbReference type="RefSeq" id="WP_343767772.1">
    <property type="nucleotide sequence ID" value="NZ_BAAACF010000001.1"/>
</dbReference>
<dbReference type="PANTHER" id="PTHR13355:SF11">
    <property type="entry name" value="GLUCOSAMINE 6-PHOSPHATE N-ACETYLTRANSFERASE"/>
    <property type="match status" value="1"/>
</dbReference>
<evidence type="ECO:0000313" key="3">
    <source>
        <dbReference type="Proteomes" id="UP001500339"/>
    </source>
</evidence>
<protein>
    <submittedName>
        <fullName evidence="2">GNAT family N-acetyltransferase</fullName>
    </submittedName>
</protein>
<dbReference type="InterPro" id="IPR039143">
    <property type="entry name" value="GNPNAT1-like"/>
</dbReference>
<dbReference type="Gene3D" id="3.40.630.30">
    <property type="match status" value="1"/>
</dbReference>
<organism evidence="2 3">
    <name type="scientific">Clostridium malenominatum</name>
    <dbReference type="NCBI Taxonomy" id="1539"/>
    <lineage>
        <taxon>Bacteria</taxon>
        <taxon>Bacillati</taxon>
        <taxon>Bacillota</taxon>
        <taxon>Clostridia</taxon>
        <taxon>Eubacteriales</taxon>
        <taxon>Clostridiaceae</taxon>
        <taxon>Clostridium</taxon>
    </lineage>
</organism>
<dbReference type="CDD" id="cd04301">
    <property type="entry name" value="NAT_SF"/>
    <property type="match status" value="1"/>
</dbReference>
<comment type="caution">
    <text evidence="2">The sequence shown here is derived from an EMBL/GenBank/DDBJ whole genome shotgun (WGS) entry which is preliminary data.</text>
</comment>
<dbReference type="InterPro" id="IPR000182">
    <property type="entry name" value="GNAT_dom"/>
</dbReference>
<keyword evidence="3" id="KW-1185">Reference proteome</keyword>
<name>A0ABP3TZT1_9CLOT</name>
<proteinExistence type="predicted"/>
<dbReference type="EMBL" id="BAAACF010000001">
    <property type="protein sequence ID" value="GAA0721480.1"/>
    <property type="molecule type" value="Genomic_DNA"/>
</dbReference>
<dbReference type="PANTHER" id="PTHR13355">
    <property type="entry name" value="GLUCOSAMINE 6-PHOSPHATE N-ACETYLTRANSFERASE"/>
    <property type="match status" value="1"/>
</dbReference>
<evidence type="ECO:0000313" key="2">
    <source>
        <dbReference type="EMBL" id="GAA0721480.1"/>
    </source>
</evidence>
<feature type="domain" description="N-acetyltransferase" evidence="1">
    <location>
        <begin position="3"/>
        <end position="141"/>
    </location>
</feature>
<dbReference type="Proteomes" id="UP001500339">
    <property type="component" value="Unassembled WGS sequence"/>
</dbReference>
<reference evidence="3" key="1">
    <citation type="journal article" date="2019" name="Int. J. Syst. Evol. Microbiol.">
        <title>The Global Catalogue of Microorganisms (GCM) 10K type strain sequencing project: providing services to taxonomists for standard genome sequencing and annotation.</title>
        <authorList>
            <consortium name="The Broad Institute Genomics Platform"/>
            <consortium name="The Broad Institute Genome Sequencing Center for Infectious Disease"/>
            <person name="Wu L."/>
            <person name="Ma J."/>
        </authorList>
    </citation>
    <scope>NUCLEOTIDE SEQUENCE [LARGE SCALE GENOMIC DNA]</scope>
    <source>
        <strain evidence="3">JCM 1405</strain>
    </source>
</reference>
<accession>A0ABP3TZT1</accession>
<dbReference type="SUPFAM" id="SSF55729">
    <property type="entry name" value="Acyl-CoA N-acyltransferases (Nat)"/>
    <property type="match status" value="1"/>
</dbReference>
<evidence type="ECO:0000259" key="1">
    <source>
        <dbReference type="PROSITE" id="PS51186"/>
    </source>
</evidence>
<dbReference type="Pfam" id="PF13673">
    <property type="entry name" value="Acetyltransf_10"/>
    <property type="match status" value="1"/>
</dbReference>
<gene>
    <name evidence="2" type="ORF">GCM10008905_11970</name>
</gene>